<organism evidence="1 2">
    <name type="scientific">Galdieria partita</name>
    <dbReference type="NCBI Taxonomy" id="83374"/>
    <lineage>
        <taxon>Eukaryota</taxon>
        <taxon>Rhodophyta</taxon>
        <taxon>Bangiophyceae</taxon>
        <taxon>Galdieriales</taxon>
        <taxon>Galdieriaceae</taxon>
        <taxon>Galdieria</taxon>
    </lineage>
</organism>
<accession>A0A9C7UQ96</accession>
<dbReference type="Proteomes" id="UP001061958">
    <property type="component" value="Unassembled WGS sequence"/>
</dbReference>
<name>A0A9C7UQ96_9RHOD</name>
<proteinExistence type="predicted"/>
<reference evidence="1" key="1">
    <citation type="journal article" date="2022" name="Proc. Natl. Acad. Sci. U.S.A.">
        <title>Life cycle and functional genomics of the unicellular red alga Galdieria for elucidating algal and plant evolution and industrial use.</title>
        <authorList>
            <person name="Hirooka S."/>
            <person name="Itabashi T."/>
            <person name="Ichinose T.M."/>
            <person name="Onuma R."/>
            <person name="Fujiwara T."/>
            <person name="Yamashita S."/>
            <person name="Jong L.W."/>
            <person name="Tomita R."/>
            <person name="Iwane A.H."/>
            <person name="Miyagishima S.Y."/>
        </authorList>
    </citation>
    <scope>NUCLEOTIDE SEQUENCE</scope>
    <source>
        <strain evidence="1">NBRC 102759</strain>
    </source>
</reference>
<dbReference type="AlphaFoldDB" id="A0A9C7UQ96"/>
<protein>
    <submittedName>
        <fullName evidence="1">Uncharacterized protein</fullName>
    </submittedName>
</protein>
<sequence length="196" mass="22135">MTESAFQFLCSRMLVSFCWSPSRFSFGSCKRPCRTMRYLPGPSSRLPRHWLPCSATLDRDNNSRERLSIFDLTVEEVAEDYGLPLDYVVDVLVSNGVGEPINPTDILASRVKESKKMDVLEALSFSDAIEIGDLYLQPTVEEMAQANGLAVSQVLDFLCKEGFEAPLGSRTRIPPQYISTVDQYITQFLSRFNSQR</sequence>
<gene>
    <name evidence="1" type="ORF">GpartN1_g3123.t1</name>
</gene>
<keyword evidence="2" id="KW-1185">Reference proteome</keyword>
<dbReference type="EMBL" id="BQMJ01000023">
    <property type="protein sequence ID" value="GJQ11332.1"/>
    <property type="molecule type" value="Genomic_DNA"/>
</dbReference>
<dbReference type="OrthoDB" id="4710at2759"/>
<evidence type="ECO:0000313" key="1">
    <source>
        <dbReference type="EMBL" id="GJQ11332.1"/>
    </source>
</evidence>
<comment type="caution">
    <text evidence="1">The sequence shown here is derived from an EMBL/GenBank/DDBJ whole genome shotgun (WGS) entry which is preliminary data.</text>
</comment>
<reference evidence="1" key="2">
    <citation type="submission" date="2022-01" db="EMBL/GenBank/DDBJ databases">
        <authorList>
            <person name="Hirooka S."/>
            <person name="Miyagishima S.Y."/>
        </authorList>
    </citation>
    <scope>NUCLEOTIDE SEQUENCE</scope>
    <source>
        <strain evidence="1">NBRC 102759</strain>
    </source>
</reference>
<evidence type="ECO:0000313" key="2">
    <source>
        <dbReference type="Proteomes" id="UP001061958"/>
    </source>
</evidence>